<reference evidence="2" key="1">
    <citation type="journal article" date="2006" name="PLoS Biol.">
        <title>Macronuclear genome sequence of the ciliate Tetrahymena thermophila, a model eukaryote.</title>
        <authorList>
            <person name="Eisen J.A."/>
            <person name="Coyne R.S."/>
            <person name="Wu M."/>
            <person name="Wu D."/>
            <person name="Thiagarajan M."/>
            <person name="Wortman J.R."/>
            <person name="Badger J.H."/>
            <person name="Ren Q."/>
            <person name="Amedeo P."/>
            <person name="Jones K.M."/>
            <person name="Tallon L.J."/>
            <person name="Delcher A.L."/>
            <person name="Salzberg S.L."/>
            <person name="Silva J.C."/>
            <person name="Haas B.J."/>
            <person name="Majoros W.H."/>
            <person name="Farzad M."/>
            <person name="Carlton J.M."/>
            <person name="Smith R.K. Jr."/>
            <person name="Garg J."/>
            <person name="Pearlman R.E."/>
            <person name="Karrer K.M."/>
            <person name="Sun L."/>
            <person name="Manning G."/>
            <person name="Elde N.C."/>
            <person name="Turkewitz A.P."/>
            <person name="Asai D.J."/>
            <person name="Wilkes D.E."/>
            <person name="Wang Y."/>
            <person name="Cai H."/>
            <person name="Collins K."/>
            <person name="Stewart B.A."/>
            <person name="Lee S.R."/>
            <person name="Wilamowska K."/>
            <person name="Weinberg Z."/>
            <person name="Ruzzo W.L."/>
            <person name="Wloga D."/>
            <person name="Gaertig J."/>
            <person name="Frankel J."/>
            <person name="Tsao C.-C."/>
            <person name="Gorovsky M.A."/>
            <person name="Keeling P.J."/>
            <person name="Waller R.F."/>
            <person name="Patron N.J."/>
            <person name="Cherry J.M."/>
            <person name="Stover N.A."/>
            <person name="Krieger C.J."/>
            <person name="del Toro C."/>
            <person name="Ryder H.F."/>
            <person name="Williamson S.C."/>
            <person name="Barbeau R.A."/>
            <person name="Hamilton E.P."/>
            <person name="Orias E."/>
        </authorList>
    </citation>
    <scope>NUCLEOTIDE SEQUENCE [LARGE SCALE GENOMIC DNA]</scope>
    <source>
        <strain evidence="2">SB210</strain>
    </source>
</reference>
<dbReference type="EMBL" id="GG662441">
    <property type="protein sequence ID" value="EWS71761.1"/>
    <property type="molecule type" value="Genomic_DNA"/>
</dbReference>
<dbReference type="AlphaFoldDB" id="W7XD62"/>
<evidence type="ECO:0000313" key="1">
    <source>
        <dbReference type="EMBL" id="EWS71761.1"/>
    </source>
</evidence>
<proteinExistence type="predicted"/>
<protein>
    <submittedName>
        <fullName evidence="1">Uncharacterized protein</fullName>
    </submittedName>
</protein>
<dbReference type="GeneID" id="24439133"/>
<gene>
    <name evidence="1" type="ORF">TTHERM_000467909</name>
</gene>
<name>W7XD62_TETTS</name>
<dbReference type="RefSeq" id="XP_012655714.1">
    <property type="nucleotide sequence ID" value="XM_012800260.1"/>
</dbReference>
<sequence>MMMKGFLLQVRLLILLNNSLKNLLLITLFHTPLHFNKLLKTNFLNKIIKTLFQILAKCFIFTKIKTTLKKKLTHTCKIQIAWLEIYFSCKNGVLIQDFKKSIQNAFIK</sequence>
<evidence type="ECO:0000313" key="2">
    <source>
        <dbReference type="Proteomes" id="UP000009168"/>
    </source>
</evidence>
<keyword evidence="2" id="KW-1185">Reference proteome</keyword>
<dbReference type="Proteomes" id="UP000009168">
    <property type="component" value="Unassembled WGS sequence"/>
</dbReference>
<dbReference type="KEGG" id="tet:TTHERM_000467909"/>
<accession>W7XD62</accession>
<organism evidence="1 2">
    <name type="scientific">Tetrahymena thermophila (strain SB210)</name>
    <dbReference type="NCBI Taxonomy" id="312017"/>
    <lineage>
        <taxon>Eukaryota</taxon>
        <taxon>Sar</taxon>
        <taxon>Alveolata</taxon>
        <taxon>Ciliophora</taxon>
        <taxon>Intramacronucleata</taxon>
        <taxon>Oligohymenophorea</taxon>
        <taxon>Hymenostomatida</taxon>
        <taxon>Tetrahymenina</taxon>
        <taxon>Tetrahymenidae</taxon>
        <taxon>Tetrahymena</taxon>
    </lineage>
</organism>
<dbReference type="InParanoid" id="W7XD62"/>